<evidence type="ECO:0000313" key="2">
    <source>
        <dbReference type="EMBL" id="CAF3617158.1"/>
    </source>
</evidence>
<dbReference type="CDD" id="cd00093">
    <property type="entry name" value="HTH_XRE"/>
    <property type="match status" value="1"/>
</dbReference>
<dbReference type="PANTHER" id="PTHR46068:SF1">
    <property type="entry name" value="TRANSPOSASE IS30-LIKE HTH DOMAIN-CONTAINING PROTEIN"/>
    <property type="match status" value="1"/>
</dbReference>
<sequence>MIRDTGTIQLSCPPGRSRVVRTSAAIQKVKSRLRRKKNVSVRKLSRELNISRRTVGRILKNDLKCHPYKKIIEPKLTDSHKAERKKFANWVRNNFQKEQIMKILFSDEKIFDINGVYNSQNDRIWAVDRAQADTKGGRKQVQQFPQKVMVWLGACSKGVTPLVILDRKPKPKSDKGTVDHVRYIQEVLPVALAYGNEVFGDHWMFQQDGAGAHKHQLTQNWCRDHFPSFITEDRWPANSPDLNPLDYSIWDEFVHAINWGKVTSKKTLIEELKRAVRKIRPKIVLESCNSWTVRLLNVCKNDGNYLR</sequence>
<protein>
    <recommendedName>
        <fullName evidence="4">Transposase</fullName>
    </recommendedName>
</protein>
<proteinExistence type="predicted"/>
<dbReference type="EMBL" id="CAJNOK010001844">
    <property type="protein sequence ID" value="CAF0832545.1"/>
    <property type="molecule type" value="Genomic_DNA"/>
</dbReference>
<evidence type="ECO:0008006" key="4">
    <source>
        <dbReference type="Google" id="ProtNLM"/>
    </source>
</evidence>
<comment type="caution">
    <text evidence="2">The sequence shown here is derived from an EMBL/GenBank/DDBJ whole genome shotgun (WGS) entry which is preliminary data.</text>
</comment>
<name>A0A8S2H9D3_9BILA</name>
<dbReference type="PANTHER" id="PTHR46068">
    <property type="entry name" value="PROTEIN CBG27172"/>
    <property type="match status" value="1"/>
</dbReference>
<dbReference type="Proteomes" id="UP000677228">
    <property type="component" value="Unassembled WGS sequence"/>
</dbReference>
<dbReference type="Gene3D" id="3.30.420.10">
    <property type="entry name" value="Ribonuclease H-like superfamily/Ribonuclease H"/>
    <property type="match status" value="1"/>
</dbReference>
<accession>A0A8S2H9D3</accession>
<dbReference type="InterPro" id="IPR001387">
    <property type="entry name" value="Cro/C1-type_HTH"/>
</dbReference>
<dbReference type="GO" id="GO:0003676">
    <property type="term" value="F:nucleic acid binding"/>
    <property type="evidence" value="ECO:0007669"/>
    <property type="project" value="InterPro"/>
</dbReference>
<evidence type="ECO:0000313" key="1">
    <source>
        <dbReference type="EMBL" id="CAF0832545.1"/>
    </source>
</evidence>
<evidence type="ECO:0000313" key="3">
    <source>
        <dbReference type="Proteomes" id="UP000682733"/>
    </source>
</evidence>
<reference evidence="2" key="1">
    <citation type="submission" date="2021-02" db="EMBL/GenBank/DDBJ databases">
        <authorList>
            <person name="Nowell W R."/>
        </authorList>
    </citation>
    <scope>NUCLEOTIDE SEQUENCE</scope>
</reference>
<dbReference type="EMBL" id="CAJOBA010001844">
    <property type="protein sequence ID" value="CAF3617158.1"/>
    <property type="molecule type" value="Genomic_DNA"/>
</dbReference>
<gene>
    <name evidence="1" type="ORF">OVA965_LOCUS6219</name>
    <name evidence="2" type="ORF">TMI583_LOCUS6215</name>
</gene>
<organism evidence="2 3">
    <name type="scientific">Didymodactylos carnosus</name>
    <dbReference type="NCBI Taxonomy" id="1234261"/>
    <lineage>
        <taxon>Eukaryota</taxon>
        <taxon>Metazoa</taxon>
        <taxon>Spiralia</taxon>
        <taxon>Gnathifera</taxon>
        <taxon>Rotifera</taxon>
        <taxon>Eurotatoria</taxon>
        <taxon>Bdelloidea</taxon>
        <taxon>Philodinida</taxon>
        <taxon>Philodinidae</taxon>
        <taxon>Didymodactylos</taxon>
    </lineage>
</organism>
<dbReference type="AlphaFoldDB" id="A0A8S2H9D3"/>
<dbReference type="InterPro" id="IPR036397">
    <property type="entry name" value="RNaseH_sf"/>
</dbReference>
<dbReference type="Proteomes" id="UP000682733">
    <property type="component" value="Unassembled WGS sequence"/>
</dbReference>